<keyword evidence="6" id="KW-1185">Reference proteome</keyword>
<accession>A0ABU1V2L1</accession>
<dbReference type="Proteomes" id="UP001253595">
    <property type="component" value="Unassembled WGS sequence"/>
</dbReference>
<proteinExistence type="predicted"/>
<evidence type="ECO:0000256" key="2">
    <source>
        <dbReference type="ARBA" id="ARBA00023295"/>
    </source>
</evidence>
<comment type="caution">
    <text evidence="5">The sequence shown here is derived from an EMBL/GenBank/DDBJ whole genome shotgun (WGS) entry which is preliminary data.</text>
</comment>
<gene>
    <name evidence="5" type="ORF">J2X05_003721</name>
</gene>
<feature type="domain" description="Glycoside hydrolase family 42 N-terminal" evidence="3">
    <location>
        <begin position="79"/>
        <end position="222"/>
    </location>
</feature>
<dbReference type="RefSeq" id="WP_310075247.1">
    <property type="nucleotide sequence ID" value="NZ_JAVDVX010000007.1"/>
</dbReference>
<dbReference type="Gene3D" id="3.20.20.80">
    <property type="entry name" value="Glycosidases"/>
    <property type="match status" value="1"/>
</dbReference>
<dbReference type="InterPro" id="IPR040719">
    <property type="entry name" value="DUF5597"/>
</dbReference>
<evidence type="ECO:0000259" key="4">
    <source>
        <dbReference type="Pfam" id="PF18120"/>
    </source>
</evidence>
<evidence type="ECO:0000313" key="5">
    <source>
        <dbReference type="EMBL" id="MDR7091686.1"/>
    </source>
</evidence>
<keyword evidence="2" id="KW-0326">Glycosidase</keyword>
<feature type="domain" description="DUF5597" evidence="4">
    <location>
        <begin position="396"/>
        <end position="560"/>
    </location>
</feature>
<dbReference type="SUPFAM" id="SSF51445">
    <property type="entry name" value="(Trans)glycosidases"/>
    <property type="match status" value="1"/>
</dbReference>
<dbReference type="InterPro" id="IPR017853">
    <property type="entry name" value="GH"/>
</dbReference>
<dbReference type="InterPro" id="IPR013529">
    <property type="entry name" value="Glyco_hydro_42_N"/>
</dbReference>
<evidence type="ECO:0000256" key="1">
    <source>
        <dbReference type="ARBA" id="ARBA00022801"/>
    </source>
</evidence>
<dbReference type="Pfam" id="PF02449">
    <property type="entry name" value="Glyco_hydro_42"/>
    <property type="match status" value="1"/>
</dbReference>
<evidence type="ECO:0000313" key="6">
    <source>
        <dbReference type="Proteomes" id="UP001253595"/>
    </source>
</evidence>
<keyword evidence="1" id="KW-0378">Hydrolase</keyword>
<protein>
    <submittedName>
        <fullName evidence="5">Beta-galactosidase GanA</fullName>
    </submittedName>
</protein>
<dbReference type="Pfam" id="PF18120">
    <property type="entry name" value="DUF5597"/>
    <property type="match status" value="1"/>
</dbReference>
<name>A0ABU1V2L1_9GAMM</name>
<dbReference type="Gene3D" id="2.60.220.20">
    <property type="entry name" value="putative beta-Galactosidase from caulobacter crescentus"/>
    <property type="match status" value="1"/>
</dbReference>
<sequence>MNVGISHYWCALKRFFAFTLILSAPIVSLPVFAEALPELVTKNGRHALLVDGAPYLMLGAQTNNSSNYPAALKDVWPSVEKMHANTLSIPVAWEQIEPVEGQFDFSFVDVLLKQARERDVKVVLLWFATWKNNAPHYAPAWVKLDNKRFPRVVKQDGDTLNSMSPLGKNTLEADKKAFVELMKHLKKTDKDHTVIMVQVENEVGTYGAVRDYSAVAQQQFNSPVPADLIEKLKLKSGSWAQVFGKDADEFFHAYFIAKYCNEITEAGKAVKNLPMYVNVALRNPFNPGLPGQYSSGGGTDNVLHIWKAAAPAIDLIAPDIYFRDHKTVSKILDLYARPDNALFVAEIGNDQPFARYFYPTLGKGGIGFSPFGMDNTGYTNYPLGAKEYNDEVIEYFAQHYRAIAPGMRPWAKLLFENNSWGFAEPLDTTGDTQKIWNAEATPAEKEQHSKDRAAALTQLVDAGLWDIEVTYGRPMFWIAPPEGNTPAAGGALVVKLSDNEYLVTAHKARVEFKPSAELVGKKYMIERVEEGNFSTIPDEKGEWRMDRVWNGDQTDWGMNFSDRAVTLRVKMAAYTTN</sequence>
<dbReference type="EMBL" id="JAVDVX010000007">
    <property type="protein sequence ID" value="MDR7091686.1"/>
    <property type="molecule type" value="Genomic_DNA"/>
</dbReference>
<organism evidence="5 6">
    <name type="scientific">Cellvibrio fibrivorans</name>
    <dbReference type="NCBI Taxonomy" id="126350"/>
    <lineage>
        <taxon>Bacteria</taxon>
        <taxon>Pseudomonadati</taxon>
        <taxon>Pseudomonadota</taxon>
        <taxon>Gammaproteobacteria</taxon>
        <taxon>Cellvibrionales</taxon>
        <taxon>Cellvibrionaceae</taxon>
        <taxon>Cellvibrio</taxon>
    </lineage>
</organism>
<reference evidence="5 6" key="1">
    <citation type="submission" date="2023-07" db="EMBL/GenBank/DDBJ databases">
        <title>Sorghum-associated microbial communities from plants grown in Nebraska, USA.</title>
        <authorList>
            <person name="Schachtman D."/>
        </authorList>
    </citation>
    <scope>NUCLEOTIDE SEQUENCE [LARGE SCALE GENOMIC DNA]</scope>
    <source>
        <strain evidence="5 6">BE190</strain>
    </source>
</reference>
<evidence type="ECO:0000259" key="3">
    <source>
        <dbReference type="Pfam" id="PF02449"/>
    </source>
</evidence>